<dbReference type="GO" id="GO:0005886">
    <property type="term" value="C:plasma membrane"/>
    <property type="evidence" value="ECO:0007669"/>
    <property type="project" value="UniProtKB-SubCell"/>
</dbReference>
<organism evidence="13 14">
    <name type="scientific">Candidatus Thiodiazotropha endoloripes</name>
    <dbReference type="NCBI Taxonomy" id="1818881"/>
    <lineage>
        <taxon>Bacteria</taxon>
        <taxon>Pseudomonadati</taxon>
        <taxon>Pseudomonadota</taxon>
        <taxon>Gammaproteobacteria</taxon>
        <taxon>Chromatiales</taxon>
        <taxon>Sedimenticolaceae</taxon>
        <taxon>Candidatus Thiodiazotropha</taxon>
    </lineage>
</organism>
<evidence type="ECO:0000256" key="6">
    <source>
        <dbReference type="ARBA" id="ARBA00020416"/>
    </source>
</evidence>
<comment type="caution">
    <text evidence="13">The sequence shown here is derived from an EMBL/GenBank/DDBJ whole genome shotgun (WGS) entry which is preliminary data.</text>
</comment>
<dbReference type="Gene3D" id="3.30.420.40">
    <property type="match status" value="1"/>
</dbReference>
<dbReference type="InterPro" id="IPR030673">
    <property type="entry name" value="PyroPPase_GppA_Ppx"/>
</dbReference>
<evidence type="ECO:0000259" key="11">
    <source>
        <dbReference type="Pfam" id="PF02541"/>
    </source>
</evidence>
<reference evidence="13 14" key="1">
    <citation type="submission" date="2016-03" db="EMBL/GenBank/DDBJ databases">
        <title>Chemosynthetic sulphur-oxidizing symbionts of marine invertebrate animals are capable of nitrogen fixation.</title>
        <authorList>
            <person name="Petersen J.M."/>
            <person name="Kemper A."/>
            <person name="Gruber-Vodicka H."/>
            <person name="Cardini U."/>
            <person name="Geest Mvander."/>
            <person name="Kleiner M."/>
            <person name="Bulgheresi S."/>
            <person name="Fussmann M."/>
            <person name="Herbold C."/>
            <person name="Seah B.K.B."/>
            <person name="Antony C.Paul."/>
            <person name="Liu D."/>
            <person name="Belitz A."/>
            <person name="Weber M."/>
        </authorList>
    </citation>
    <scope>NUCLEOTIDE SEQUENCE [LARGE SCALE GENOMIC DNA]</scope>
    <source>
        <strain evidence="13">G_D</strain>
    </source>
</reference>
<keyword evidence="9" id="KW-0472">Membrane</keyword>
<gene>
    <name evidence="13" type="ORF">A3196_11470</name>
</gene>
<dbReference type="PANTHER" id="PTHR30005:SF14">
    <property type="entry name" value="EXOPOLYPHOSPHATASE"/>
    <property type="match status" value="1"/>
</dbReference>
<dbReference type="InterPro" id="IPR043129">
    <property type="entry name" value="ATPase_NBD"/>
</dbReference>
<dbReference type="Proteomes" id="UP000094849">
    <property type="component" value="Unassembled WGS sequence"/>
</dbReference>
<evidence type="ECO:0000313" key="14">
    <source>
        <dbReference type="Proteomes" id="UP000094849"/>
    </source>
</evidence>
<evidence type="ECO:0000256" key="3">
    <source>
        <dbReference type="ARBA" id="ARBA00007125"/>
    </source>
</evidence>
<dbReference type="OrthoDB" id="9793035at2"/>
<dbReference type="FunFam" id="3.30.420.40:FF:000023">
    <property type="entry name" value="Guanosine-5'-triphosphate,3'-diphosphate pyrophosphatase"/>
    <property type="match status" value="1"/>
</dbReference>
<comment type="subunit">
    <text evidence="4">Homodimer.</text>
</comment>
<evidence type="ECO:0000256" key="2">
    <source>
        <dbReference type="ARBA" id="ARBA00004202"/>
    </source>
</evidence>
<dbReference type="PANTHER" id="PTHR30005">
    <property type="entry name" value="EXOPOLYPHOSPHATASE"/>
    <property type="match status" value="1"/>
</dbReference>
<sequence>MTQQLPEADLEEAIAAIDLGSNSFHLIVARVNDGHLQIIDKMKEMVRLGEGLTTDKRLDPVVAERALSCLNRFSQRLRPLPPENVRVVGTNTMRQIHPADNFQGLAEKALHHPIEIIAGREEARLVYLGVAHGLAADNDKRLVVDIGGGSTELIIGQGYQPLERESLHMGCVSMSRRYFPDGKITSQSMRAVMLACAIEIRPVRNEFRDGDWIRAIGSSGSIKSIRNVVIAQGWSESGITRSSLQKLTDHLVEVGSVEALSLKGLSEERKPVFAGGVAVLSAVFEHIGIDHMEVSSEALREGLIYDMIGRSQDEDARERTLKTLIKRYNVDQDQSKRIEETALNLLDQVKRSWQLEVPKYSAMLTWAAKVHEIGLTVAHSQFQKHGAYLIENSDLSGFSRQEQRVLSAMVRGHRRKFPSSVFEQLPSEVVTCTKHLCVLLRLAVLSHRARSAVAKPIPRIEVEENRISLVFPEDWIEHHPLTQAELEQEANYLESAGFLLRFS</sequence>
<evidence type="ECO:0000256" key="1">
    <source>
        <dbReference type="ARBA" id="ARBA00001946"/>
    </source>
</evidence>
<accession>A0A1E2URZ7</accession>
<dbReference type="SUPFAM" id="SSF109604">
    <property type="entry name" value="HD-domain/PDEase-like"/>
    <property type="match status" value="1"/>
</dbReference>
<dbReference type="Gene3D" id="1.10.3210.10">
    <property type="entry name" value="Hypothetical protein af1432"/>
    <property type="match status" value="1"/>
</dbReference>
<evidence type="ECO:0000256" key="7">
    <source>
        <dbReference type="ARBA" id="ARBA00022475"/>
    </source>
</evidence>
<dbReference type="InterPro" id="IPR003695">
    <property type="entry name" value="Ppx_GppA_N"/>
</dbReference>
<evidence type="ECO:0000313" key="13">
    <source>
        <dbReference type="EMBL" id="ODB97325.1"/>
    </source>
</evidence>
<dbReference type="STRING" id="1818881.A3196_11470"/>
<feature type="domain" description="Ppx/GppA phosphatase C-terminal" evidence="12">
    <location>
        <begin position="317"/>
        <end position="489"/>
    </location>
</feature>
<dbReference type="NCBIfam" id="TIGR03706">
    <property type="entry name" value="exo_poly_only"/>
    <property type="match status" value="1"/>
</dbReference>
<evidence type="ECO:0000256" key="5">
    <source>
        <dbReference type="ARBA" id="ARBA00012451"/>
    </source>
</evidence>
<evidence type="ECO:0000259" key="12">
    <source>
        <dbReference type="Pfam" id="PF21447"/>
    </source>
</evidence>
<dbReference type="FunFam" id="3.30.420.150:FF:000001">
    <property type="entry name" value="Guanosine-5'-triphosphate,3'-diphosphate pyrophosphatase"/>
    <property type="match status" value="1"/>
</dbReference>
<dbReference type="GO" id="GO:0006798">
    <property type="term" value="P:polyphosphate catabolic process"/>
    <property type="evidence" value="ECO:0007669"/>
    <property type="project" value="TreeGrafter"/>
</dbReference>
<dbReference type="CDD" id="cd24053">
    <property type="entry name" value="ASKHA_NBD_EcPPX-GppA-like"/>
    <property type="match status" value="1"/>
</dbReference>
<dbReference type="GO" id="GO:0004309">
    <property type="term" value="F:exopolyphosphatase activity"/>
    <property type="evidence" value="ECO:0007669"/>
    <property type="project" value="UniProtKB-EC"/>
</dbReference>
<dbReference type="PIRSF" id="PIRSF001267">
    <property type="entry name" value="Pyrophosphatase_GppA_Ppx"/>
    <property type="match status" value="1"/>
</dbReference>
<evidence type="ECO:0000256" key="8">
    <source>
        <dbReference type="ARBA" id="ARBA00022801"/>
    </source>
</evidence>
<dbReference type="Pfam" id="PF02541">
    <property type="entry name" value="Ppx-GppA"/>
    <property type="match status" value="1"/>
</dbReference>
<comment type="catalytic activity">
    <reaction evidence="10">
        <text>[phosphate](n) + H2O = [phosphate](n-1) + phosphate + H(+)</text>
        <dbReference type="Rhea" id="RHEA:21528"/>
        <dbReference type="Rhea" id="RHEA-COMP:9859"/>
        <dbReference type="Rhea" id="RHEA-COMP:14279"/>
        <dbReference type="ChEBI" id="CHEBI:15377"/>
        <dbReference type="ChEBI" id="CHEBI:15378"/>
        <dbReference type="ChEBI" id="CHEBI:16838"/>
        <dbReference type="ChEBI" id="CHEBI:43474"/>
        <dbReference type="EC" id="3.6.1.11"/>
    </reaction>
</comment>
<protein>
    <recommendedName>
        <fullName evidence="6">Exopolyphosphatase</fullName>
        <ecNumber evidence="5">3.6.1.11</ecNumber>
    </recommendedName>
</protein>
<evidence type="ECO:0000256" key="4">
    <source>
        <dbReference type="ARBA" id="ARBA00011738"/>
    </source>
</evidence>
<dbReference type="EMBL" id="LVJZ01000003">
    <property type="protein sequence ID" value="ODB97325.1"/>
    <property type="molecule type" value="Genomic_DNA"/>
</dbReference>
<name>A0A1E2URZ7_9GAMM</name>
<dbReference type="EC" id="3.6.1.11" evidence="5"/>
<proteinExistence type="inferred from homology"/>
<comment type="similarity">
    <text evidence="3">Belongs to the GppA/Ppx family.</text>
</comment>
<dbReference type="InterPro" id="IPR048950">
    <property type="entry name" value="Ppx_GppA_C"/>
</dbReference>
<dbReference type="InterPro" id="IPR050273">
    <property type="entry name" value="GppA/Ppx_hydrolase"/>
</dbReference>
<evidence type="ECO:0000256" key="10">
    <source>
        <dbReference type="ARBA" id="ARBA00047607"/>
    </source>
</evidence>
<comment type="cofactor">
    <cofactor evidence="1">
        <name>Mg(2+)</name>
        <dbReference type="ChEBI" id="CHEBI:18420"/>
    </cofactor>
</comment>
<keyword evidence="8" id="KW-0378">Hydrolase</keyword>
<keyword evidence="7" id="KW-1003">Cell membrane</keyword>
<dbReference type="Pfam" id="PF21447">
    <property type="entry name" value="Ppx-GppA_III"/>
    <property type="match status" value="1"/>
</dbReference>
<feature type="domain" description="Ppx/GppA phosphatase N-terminal" evidence="11">
    <location>
        <begin position="27"/>
        <end position="309"/>
    </location>
</feature>
<dbReference type="Gene3D" id="3.30.420.150">
    <property type="entry name" value="Exopolyphosphatase. Domain 2"/>
    <property type="match status" value="1"/>
</dbReference>
<dbReference type="InterPro" id="IPR022371">
    <property type="entry name" value="Exopolyphosphatase"/>
</dbReference>
<comment type="subcellular location">
    <subcellularLocation>
        <location evidence="2">Cell membrane</location>
        <topology evidence="2">Peripheral membrane protein</topology>
    </subcellularLocation>
</comment>
<dbReference type="RefSeq" id="WP_069005097.1">
    <property type="nucleotide sequence ID" value="NZ_LVJW01000003.1"/>
</dbReference>
<dbReference type="SUPFAM" id="SSF53067">
    <property type="entry name" value="Actin-like ATPase domain"/>
    <property type="match status" value="2"/>
</dbReference>
<evidence type="ECO:0000256" key="9">
    <source>
        <dbReference type="ARBA" id="ARBA00023136"/>
    </source>
</evidence>
<keyword evidence="14" id="KW-1185">Reference proteome</keyword>
<dbReference type="AlphaFoldDB" id="A0A1E2URZ7"/>